<dbReference type="AlphaFoldDB" id="A0A3E2HE85"/>
<evidence type="ECO:0000256" key="16">
    <source>
        <dbReference type="SAM" id="Phobius"/>
    </source>
</evidence>
<keyword evidence="10 16" id="KW-0472">Membrane</keyword>
<gene>
    <name evidence="19" type="ORF">B7463_g4576</name>
</gene>
<feature type="transmembrane region" description="Helical" evidence="16">
    <location>
        <begin position="235"/>
        <end position="255"/>
    </location>
</feature>
<accession>A0A3E2HE85</accession>
<evidence type="ECO:0000256" key="5">
    <source>
        <dbReference type="ARBA" id="ARBA00022525"/>
    </source>
</evidence>
<evidence type="ECO:0000256" key="13">
    <source>
        <dbReference type="ARBA" id="ARBA00038359"/>
    </source>
</evidence>
<evidence type="ECO:0000256" key="10">
    <source>
        <dbReference type="ARBA" id="ARBA00023136"/>
    </source>
</evidence>
<comment type="similarity">
    <text evidence="13">Belongs to the SAT4 family.</text>
</comment>
<feature type="transmembrane region" description="Helical" evidence="16">
    <location>
        <begin position="127"/>
        <end position="146"/>
    </location>
</feature>
<dbReference type="InterPro" id="IPR052337">
    <property type="entry name" value="SAT4-like"/>
</dbReference>
<name>A0A3E2HE85_SCYLI</name>
<feature type="disulfide bond" evidence="14">
    <location>
        <begin position="35"/>
        <end position="66"/>
    </location>
</feature>
<feature type="compositionally biased region" description="Basic and acidic residues" evidence="15">
    <location>
        <begin position="316"/>
        <end position="333"/>
    </location>
</feature>
<dbReference type="PANTHER" id="PTHR33048:SF47">
    <property type="entry name" value="INTEGRAL MEMBRANE PROTEIN-RELATED"/>
    <property type="match status" value="1"/>
</dbReference>
<keyword evidence="12" id="KW-0449">Lipoprotein</keyword>
<dbReference type="Proteomes" id="UP000258309">
    <property type="component" value="Unassembled WGS sequence"/>
</dbReference>
<feature type="disulfide bond" evidence="14">
    <location>
        <begin position="54"/>
        <end position="87"/>
    </location>
</feature>
<feature type="disulfide bond" evidence="14">
    <location>
        <begin position="31"/>
        <end position="71"/>
    </location>
</feature>
<feature type="domain" description="CFEM" evidence="18">
    <location>
        <begin position="1"/>
        <end position="113"/>
    </location>
</feature>
<evidence type="ECO:0000256" key="15">
    <source>
        <dbReference type="SAM" id="MobiDB-lite"/>
    </source>
</evidence>
<feature type="region of interest" description="Disordered" evidence="15">
    <location>
        <begin position="311"/>
        <end position="333"/>
    </location>
</feature>
<evidence type="ECO:0000256" key="2">
    <source>
        <dbReference type="ARBA" id="ARBA00004589"/>
    </source>
</evidence>
<feature type="transmembrane region" description="Helical" evidence="16">
    <location>
        <begin position="153"/>
        <end position="180"/>
    </location>
</feature>
<dbReference type="OrthoDB" id="2496787at2759"/>
<proteinExistence type="inferred from homology"/>
<evidence type="ECO:0000256" key="11">
    <source>
        <dbReference type="ARBA" id="ARBA00023157"/>
    </source>
</evidence>
<evidence type="ECO:0000313" key="20">
    <source>
        <dbReference type="Proteomes" id="UP000258309"/>
    </source>
</evidence>
<evidence type="ECO:0000256" key="3">
    <source>
        <dbReference type="ARBA" id="ARBA00004613"/>
    </source>
</evidence>
<dbReference type="Pfam" id="PF20684">
    <property type="entry name" value="Fung_rhodopsin"/>
    <property type="match status" value="1"/>
</dbReference>
<keyword evidence="20" id="KW-1185">Reference proteome</keyword>
<dbReference type="GO" id="GO:0098552">
    <property type="term" value="C:side of membrane"/>
    <property type="evidence" value="ECO:0007669"/>
    <property type="project" value="UniProtKB-KW"/>
</dbReference>
<keyword evidence="9 16" id="KW-1133">Transmembrane helix</keyword>
<reference evidence="19 20" key="1">
    <citation type="submission" date="2018-05" db="EMBL/GenBank/DDBJ databases">
        <title>Draft genome sequence of Scytalidium lignicola DSM 105466, a ubiquitous saprotrophic fungus.</title>
        <authorList>
            <person name="Buettner E."/>
            <person name="Gebauer A.M."/>
            <person name="Hofrichter M."/>
            <person name="Liers C."/>
            <person name="Kellner H."/>
        </authorList>
    </citation>
    <scope>NUCLEOTIDE SEQUENCE [LARGE SCALE GENOMIC DNA]</scope>
    <source>
        <strain evidence="19 20">DSM 105466</strain>
    </source>
</reference>
<comment type="subcellular location">
    <subcellularLocation>
        <location evidence="2">Membrane</location>
        <topology evidence="2">Lipid-anchor</topology>
        <topology evidence="2">GPI-anchor</topology>
    </subcellularLocation>
    <subcellularLocation>
        <location evidence="1">Membrane</location>
        <topology evidence="1">Multi-pass membrane protein</topology>
    </subcellularLocation>
    <subcellularLocation>
        <location evidence="3">Secreted</location>
    </subcellularLocation>
</comment>
<comment type="caution">
    <text evidence="14">Lacks conserved residue(s) required for the propagation of feature annotation.</text>
</comment>
<dbReference type="PROSITE" id="PS52012">
    <property type="entry name" value="CFEM"/>
    <property type="match status" value="1"/>
</dbReference>
<evidence type="ECO:0000256" key="7">
    <source>
        <dbReference type="ARBA" id="ARBA00022692"/>
    </source>
</evidence>
<organism evidence="19 20">
    <name type="scientific">Scytalidium lignicola</name>
    <name type="common">Hyphomycete</name>
    <dbReference type="NCBI Taxonomy" id="5539"/>
    <lineage>
        <taxon>Eukaryota</taxon>
        <taxon>Fungi</taxon>
        <taxon>Dikarya</taxon>
        <taxon>Ascomycota</taxon>
        <taxon>Pezizomycotina</taxon>
        <taxon>Leotiomycetes</taxon>
        <taxon>Leotiomycetes incertae sedis</taxon>
        <taxon>Scytalidium</taxon>
    </lineage>
</organism>
<keyword evidence="6" id="KW-0325">Glycoprotein</keyword>
<feature type="non-terminal residue" evidence="19">
    <location>
        <position position="1"/>
    </location>
</feature>
<dbReference type="InterPro" id="IPR049326">
    <property type="entry name" value="Rhodopsin_dom_fungi"/>
</dbReference>
<feature type="transmembrane region" description="Helical" evidence="16">
    <location>
        <begin position="200"/>
        <end position="223"/>
    </location>
</feature>
<feature type="signal peptide" evidence="17">
    <location>
        <begin position="1"/>
        <end position="18"/>
    </location>
</feature>
<evidence type="ECO:0000256" key="8">
    <source>
        <dbReference type="ARBA" id="ARBA00022729"/>
    </source>
</evidence>
<evidence type="ECO:0000256" key="4">
    <source>
        <dbReference type="ARBA" id="ARBA00010031"/>
    </source>
</evidence>
<keyword evidence="11 14" id="KW-1015">Disulfide bond</keyword>
<dbReference type="PANTHER" id="PTHR33048">
    <property type="entry name" value="PTH11-LIKE INTEGRAL MEMBRANE PROTEIN (AFU_ORTHOLOGUE AFUA_5G11245)"/>
    <property type="match status" value="1"/>
</dbReference>
<feature type="chain" id="PRO_5017826082" description="CFEM domain-containing protein" evidence="17">
    <location>
        <begin position="19"/>
        <end position="379"/>
    </location>
</feature>
<comment type="caution">
    <text evidence="19">The sequence shown here is derived from an EMBL/GenBank/DDBJ whole genome shotgun (WGS) entry which is preliminary data.</text>
</comment>
<keyword evidence="5" id="KW-0964">Secreted</keyword>
<feature type="disulfide bond" evidence="14">
    <location>
        <begin position="45"/>
        <end position="52"/>
    </location>
</feature>
<evidence type="ECO:0000256" key="6">
    <source>
        <dbReference type="ARBA" id="ARBA00022622"/>
    </source>
</evidence>
<evidence type="ECO:0000256" key="1">
    <source>
        <dbReference type="ARBA" id="ARBA00004141"/>
    </source>
</evidence>
<evidence type="ECO:0000313" key="19">
    <source>
        <dbReference type="EMBL" id="RFU31719.1"/>
    </source>
</evidence>
<dbReference type="SMART" id="SM00747">
    <property type="entry name" value="CFEM"/>
    <property type="match status" value="1"/>
</dbReference>
<keyword evidence="8 17" id="KW-0732">Signal</keyword>
<keyword evidence="6" id="KW-0336">GPI-anchor</keyword>
<dbReference type="InterPro" id="IPR008427">
    <property type="entry name" value="Extracellular_membr_CFEM_dom"/>
</dbReference>
<evidence type="ECO:0000256" key="14">
    <source>
        <dbReference type="PROSITE-ProRule" id="PRU01356"/>
    </source>
</evidence>
<keyword evidence="7 16" id="KW-0812">Transmembrane</keyword>
<protein>
    <recommendedName>
        <fullName evidence="18">CFEM domain-containing protein</fullName>
    </recommendedName>
</protein>
<comment type="similarity">
    <text evidence="4">Belongs to the RBT5 family.</text>
</comment>
<dbReference type="EMBL" id="NCSJ02000069">
    <property type="protein sequence ID" value="RFU31719.1"/>
    <property type="molecule type" value="Genomic_DNA"/>
</dbReference>
<evidence type="ECO:0000256" key="9">
    <source>
        <dbReference type="ARBA" id="ARBA00022989"/>
    </source>
</evidence>
<dbReference type="OMA" id="WSIWETE"/>
<evidence type="ECO:0000256" key="12">
    <source>
        <dbReference type="ARBA" id="ARBA00023288"/>
    </source>
</evidence>
<evidence type="ECO:0000256" key="17">
    <source>
        <dbReference type="SAM" id="SignalP"/>
    </source>
</evidence>
<evidence type="ECO:0000259" key="18">
    <source>
        <dbReference type="PROSITE" id="PS52012"/>
    </source>
</evidence>
<dbReference type="GO" id="GO:0005576">
    <property type="term" value="C:extracellular region"/>
    <property type="evidence" value="ECO:0007669"/>
    <property type="project" value="UniProtKB-SubCell"/>
</dbReference>
<feature type="non-terminal residue" evidence="19">
    <location>
        <position position="379"/>
    </location>
</feature>
<sequence length="379" mass="41808">MRVLSISWLGGLITLVHAASLADLAAELPPCGLQCIEQSIPQSPCELTNSTCICTDPIFAGLVQACVAVNCTPKESLTLARLEKVACGVPVPMSDLGFGLNIWDVQPFEHLYTLLKLFWVDQMLYSVHLYCTKISILCFLSNIFTARPFKIRVIWFGAFVGVCFVITEIVTGLQCLPASFNWTSWDGEHVGHCNDLNGQTYALGAINMFCDIVIFIMPLPELYKLQVNNRQKMELFVVFSLGIVVTTFSIIRLPFLVSLGVTTNPTWDYVEVTIWSIWETELGMICASLPAIRKLLKTIWPNAFSTMSSKMRSAKATKDTGNEHSSSTRERSNIDKKNYYELDERSLIGKGQGDTPNASASVIVTVGTSEASHGVAVKA</sequence>